<dbReference type="GO" id="GO:0006302">
    <property type="term" value="P:double-strand break repair"/>
    <property type="evidence" value="ECO:0007669"/>
    <property type="project" value="TreeGrafter"/>
</dbReference>
<dbReference type="PANTHER" id="PTHR33991">
    <property type="entry name" value="DNA REPAIR PROTEIN RECO"/>
    <property type="match status" value="1"/>
</dbReference>
<dbReference type="HAMAP" id="MF_00201">
    <property type="entry name" value="RecO"/>
    <property type="match status" value="1"/>
</dbReference>
<dbReference type="RefSeq" id="WP_085559987.1">
    <property type="nucleotide sequence ID" value="NZ_FOAH01000003.1"/>
</dbReference>
<keyword evidence="3 7" id="KW-0227">DNA damage</keyword>
<evidence type="ECO:0000256" key="1">
    <source>
        <dbReference type="ARBA" id="ARBA00007452"/>
    </source>
</evidence>
<comment type="similarity">
    <text evidence="1 7">Belongs to the RecO family.</text>
</comment>
<keyword evidence="4 7" id="KW-0233">DNA recombination</keyword>
<dbReference type="InterPro" id="IPR022572">
    <property type="entry name" value="DNA_rep/recomb_RecO_N"/>
</dbReference>
<evidence type="ECO:0000313" key="10">
    <source>
        <dbReference type="Proteomes" id="UP000193435"/>
    </source>
</evidence>
<evidence type="ECO:0000256" key="6">
    <source>
        <dbReference type="ARBA" id="ARBA00033409"/>
    </source>
</evidence>
<dbReference type="SUPFAM" id="SSF57863">
    <property type="entry name" value="ArfGap/RecO-like zinc finger"/>
    <property type="match status" value="1"/>
</dbReference>
<gene>
    <name evidence="7" type="primary">recO</name>
    <name evidence="9" type="ORF">SAMN04488700_1898</name>
</gene>
<dbReference type="GO" id="GO:0006310">
    <property type="term" value="P:DNA recombination"/>
    <property type="evidence" value="ECO:0007669"/>
    <property type="project" value="UniProtKB-UniRule"/>
</dbReference>
<protein>
    <recommendedName>
        <fullName evidence="2 7">DNA repair protein RecO</fullName>
    </recommendedName>
    <alternativeName>
        <fullName evidence="6 7">Recombination protein O</fullName>
    </alternativeName>
</protein>
<proteinExistence type="inferred from homology"/>
<evidence type="ECO:0000313" key="9">
    <source>
        <dbReference type="EMBL" id="SMH36558.1"/>
    </source>
</evidence>
<dbReference type="InterPro" id="IPR012340">
    <property type="entry name" value="NA-bd_OB-fold"/>
</dbReference>
<dbReference type="InterPro" id="IPR003717">
    <property type="entry name" value="RecO"/>
</dbReference>
<dbReference type="OrthoDB" id="9797083at2"/>
<dbReference type="Pfam" id="PF11967">
    <property type="entry name" value="RecO_N"/>
    <property type="match status" value="1"/>
</dbReference>
<name>A0A1X7NFL4_9LACT</name>
<keyword evidence="10" id="KW-1185">Reference proteome</keyword>
<dbReference type="NCBIfam" id="TIGR00613">
    <property type="entry name" value="reco"/>
    <property type="match status" value="1"/>
</dbReference>
<evidence type="ECO:0000256" key="2">
    <source>
        <dbReference type="ARBA" id="ARBA00021310"/>
    </source>
</evidence>
<feature type="domain" description="DNA replication/recombination mediator RecO N-terminal" evidence="8">
    <location>
        <begin position="1"/>
        <end position="76"/>
    </location>
</feature>
<keyword evidence="5 7" id="KW-0234">DNA repair</keyword>
<dbReference type="Gene3D" id="1.20.1440.120">
    <property type="entry name" value="Recombination protein O, C-terminal domain"/>
    <property type="match status" value="1"/>
</dbReference>
<organism evidence="9 10">
    <name type="scientific">Carnobacterium iners</name>
    <dbReference type="NCBI Taxonomy" id="1073423"/>
    <lineage>
        <taxon>Bacteria</taxon>
        <taxon>Bacillati</taxon>
        <taxon>Bacillota</taxon>
        <taxon>Bacilli</taxon>
        <taxon>Lactobacillales</taxon>
        <taxon>Carnobacteriaceae</taxon>
        <taxon>Carnobacterium</taxon>
    </lineage>
</organism>
<dbReference type="SUPFAM" id="SSF50249">
    <property type="entry name" value="Nucleic acid-binding proteins"/>
    <property type="match status" value="1"/>
</dbReference>
<dbReference type="InterPro" id="IPR042242">
    <property type="entry name" value="RecO_C"/>
</dbReference>
<sequence>MSELQETEGIVISIRNYRESDRLVKIFTSQLGKRMFFIKGSRKSNSNLKAAVLPFTMATYITDIKDTGLGFIRDAKDLIHLNQLHTDIFLNAYATYILSLVDVAIEDGVSDPTLFHKAKQLLIEIDNGTDPEILVNIFEVQILPYFGVAPEWRGCRECGETTGLFDYSGSYGGLLCQKHWDLDKYRYHASQRAIYFLRLFSVVSMDHLGTIKVKDETKKEIRVVLDMIYDESVGIKLKSKRFIDQMYQWGDLLLDRKPNPTD</sequence>
<evidence type="ECO:0000256" key="4">
    <source>
        <dbReference type="ARBA" id="ARBA00023172"/>
    </source>
</evidence>
<dbReference type="STRING" id="1073423.SAMN04488700_1898"/>
<comment type="function">
    <text evidence="7">Involved in DNA repair and RecF pathway recombination.</text>
</comment>
<dbReference type="Gene3D" id="2.40.50.140">
    <property type="entry name" value="Nucleic acid-binding proteins"/>
    <property type="match status" value="1"/>
</dbReference>
<dbReference type="Pfam" id="PF02565">
    <property type="entry name" value="RecO_C"/>
    <property type="match status" value="1"/>
</dbReference>
<dbReference type="InterPro" id="IPR037278">
    <property type="entry name" value="ARFGAP/RecO"/>
</dbReference>
<accession>A0A1X7NFL4</accession>
<dbReference type="PANTHER" id="PTHR33991:SF1">
    <property type="entry name" value="DNA REPAIR PROTEIN RECO"/>
    <property type="match status" value="1"/>
</dbReference>
<evidence type="ECO:0000256" key="7">
    <source>
        <dbReference type="HAMAP-Rule" id="MF_00201"/>
    </source>
</evidence>
<reference evidence="9 10" key="1">
    <citation type="submission" date="2017-04" db="EMBL/GenBank/DDBJ databases">
        <authorList>
            <person name="Afonso C.L."/>
            <person name="Miller P.J."/>
            <person name="Scott M.A."/>
            <person name="Spackman E."/>
            <person name="Goraichik I."/>
            <person name="Dimitrov K.M."/>
            <person name="Suarez D.L."/>
            <person name="Swayne D.E."/>
        </authorList>
    </citation>
    <scope>NUCLEOTIDE SEQUENCE [LARGE SCALE GENOMIC DNA]</scope>
    <source>
        <strain evidence="9 10">LMG26642</strain>
    </source>
</reference>
<evidence type="ECO:0000259" key="8">
    <source>
        <dbReference type="Pfam" id="PF11967"/>
    </source>
</evidence>
<dbReference type="Proteomes" id="UP000193435">
    <property type="component" value="Unassembled WGS sequence"/>
</dbReference>
<dbReference type="GO" id="GO:0043590">
    <property type="term" value="C:bacterial nucleoid"/>
    <property type="evidence" value="ECO:0007669"/>
    <property type="project" value="TreeGrafter"/>
</dbReference>
<dbReference type="AlphaFoldDB" id="A0A1X7NFL4"/>
<evidence type="ECO:0000256" key="3">
    <source>
        <dbReference type="ARBA" id="ARBA00022763"/>
    </source>
</evidence>
<evidence type="ECO:0000256" key="5">
    <source>
        <dbReference type="ARBA" id="ARBA00023204"/>
    </source>
</evidence>
<dbReference type="EMBL" id="FXBJ01000002">
    <property type="protein sequence ID" value="SMH36558.1"/>
    <property type="molecule type" value="Genomic_DNA"/>
</dbReference>